<reference evidence="1" key="1">
    <citation type="submission" date="2020-05" db="EMBL/GenBank/DDBJ databases">
        <title>Mycena genomes resolve the evolution of fungal bioluminescence.</title>
        <authorList>
            <person name="Tsai I.J."/>
        </authorList>
    </citation>
    <scope>NUCLEOTIDE SEQUENCE</scope>
    <source>
        <strain evidence="1">CCC161011</strain>
    </source>
</reference>
<proteinExistence type="predicted"/>
<protein>
    <submittedName>
        <fullName evidence="1">Uncharacterized protein</fullName>
    </submittedName>
</protein>
<accession>A0A8H7CNK3</accession>
<dbReference type="AlphaFoldDB" id="A0A8H7CNK3"/>
<name>A0A8H7CNK3_9AGAR</name>
<keyword evidence="2" id="KW-1185">Reference proteome</keyword>
<comment type="caution">
    <text evidence="1">The sequence shown here is derived from an EMBL/GenBank/DDBJ whole genome shotgun (WGS) entry which is preliminary data.</text>
</comment>
<dbReference type="EMBL" id="JACAZI010000017">
    <property type="protein sequence ID" value="KAF7342492.1"/>
    <property type="molecule type" value="Genomic_DNA"/>
</dbReference>
<evidence type="ECO:0000313" key="1">
    <source>
        <dbReference type="EMBL" id="KAF7342492.1"/>
    </source>
</evidence>
<dbReference type="Proteomes" id="UP000620124">
    <property type="component" value="Unassembled WGS sequence"/>
</dbReference>
<evidence type="ECO:0000313" key="2">
    <source>
        <dbReference type="Proteomes" id="UP000620124"/>
    </source>
</evidence>
<gene>
    <name evidence="1" type="ORF">MVEN_01838900</name>
</gene>
<organism evidence="1 2">
    <name type="scientific">Mycena venus</name>
    <dbReference type="NCBI Taxonomy" id="2733690"/>
    <lineage>
        <taxon>Eukaryota</taxon>
        <taxon>Fungi</taxon>
        <taxon>Dikarya</taxon>
        <taxon>Basidiomycota</taxon>
        <taxon>Agaricomycotina</taxon>
        <taxon>Agaricomycetes</taxon>
        <taxon>Agaricomycetidae</taxon>
        <taxon>Agaricales</taxon>
        <taxon>Marasmiineae</taxon>
        <taxon>Mycenaceae</taxon>
        <taxon>Mycena</taxon>
    </lineage>
</organism>
<sequence length="77" mass="8251">MLAVRGMVSITNLHIKICTTGGTGIKTPGPSRQSTLCPLLAPACPSDVTPITTDCTCRKWFLNTHCCDKDCSVAIER</sequence>